<protein>
    <submittedName>
        <fullName evidence="2">Uncharacterized protein</fullName>
    </submittedName>
</protein>
<proteinExistence type="predicted"/>
<dbReference type="EMBL" id="JBBPBN010000011">
    <property type="protein sequence ID" value="KAK9029088.1"/>
    <property type="molecule type" value="Genomic_DNA"/>
</dbReference>
<sequence>MVEVACDSNEPQGNGRSTSPEVSRALPVVGTAGSFTTHTPPVVDISSTSYCPPIRSGSADGRFSYGGSPLGHGEEHAPAESVTAVEQFPGTNGGSAVAIPADVATIRADASPHHGEVDTAPDSTDIAAIRADTSPQQGALILLLSCLLIQTLETKVHIVVQCLILTRTLFNTDLMIYARLMNCMCSQGLYTVVSVNHVLACL</sequence>
<reference evidence="2 3" key="1">
    <citation type="journal article" date="2024" name="G3 (Bethesda)">
        <title>Genome assembly of Hibiscus sabdariffa L. provides insights into metabolisms of medicinal natural products.</title>
        <authorList>
            <person name="Kim T."/>
        </authorList>
    </citation>
    <scope>NUCLEOTIDE SEQUENCE [LARGE SCALE GENOMIC DNA]</scope>
    <source>
        <strain evidence="2">TK-2024</strain>
        <tissue evidence="2">Old leaves</tissue>
    </source>
</reference>
<gene>
    <name evidence="2" type="ORF">V6N11_026211</name>
</gene>
<evidence type="ECO:0000313" key="2">
    <source>
        <dbReference type="EMBL" id="KAK9029088.1"/>
    </source>
</evidence>
<accession>A0ABR2SV16</accession>
<dbReference type="Proteomes" id="UP001396334">
    <property type="component" value="Unassembled WGS sequence"/>
</dbReference>
<feature type="compositionally biased region" description="Polar residues" evidence="1">
    <location>
        <begin position="9"/>
        <end position="21"/>
    </location>
</feature>
<comment type="caution">
    <text evidence="2">The sequence shown here is derived from an EMBL/GenBank/DDBJ whole genome shotgun (WGS) entry which is preliminary data.</text>
</comment>
<name>A0ABR2SV16_9ROSI</name>
<feature type="region of interest" description="Disordered" evidence="1">
    <location>
        <begin position="1"/>
        <end position="22"/>
    </location>
</feature>
<evidence type="ECO:0000313" key="3">
    <source>
        <dbReference type="Proteomes" id="UP001396334"/>
    </source>
</evidence>
<organism evidence="2 3">
    <name type="scientific">Hibiscus sabdariffa</name>
    <name type="common">roselle</name>
    <dbReference type="NCBI Taxonomy" id="183260"/>
    <lineage>
        <taxon>Eukaryota</taxon>
        <taxon>Viridiplantae</taxon>
        <taxon>Streptophyta</taxon>
        <taxon>Embryophyta</taxon>
        <taxon>Tracheophyta</taxon>
        <taxon>Spermatophyta</taxon>
        <taxon>Magnoliopsida</taxon>
        <taxon>eudicotyledons</taxon>
        <taxon>Gunneridae</taxon>
        <taxon>Pentapetalae</taxon>
        <taxon>rosids</taxon>
        <taxon>malvids</taxon>
        <taxon>Malvales</taxon>
        <taxon>Malvaceae</taxon>
        <taxon>Malvoideae</taxon>
        <taxon>Hibiscus</taxon>
    </lineage>
</organism>
<keyword evidence="3" id="KW-1185">Reference proteome</keyword>
<evidence type="ECO:0000256" key="1">
    <source>
        <dbReference type="SAM" id="MobiDB-lite"/>
    </source>
</evidence>